<dbReference type="GO" id="GO:0015628">
    <property type="term" value="P:protein secretion by the type II secretion system"/>
    <property type="evidence" value="ECO:0007669"/>
    <property type="project" value="InterPro"/>
</dbReference>
<feature type="transmembrane region" description="Helical" evidence="11">
    <location>
        <begin position="12"/>
        <end position="33"/>
    </location>
</feature>
<dbReference type="Pfam" id="PF07963">
    <property type="entry name" value="N_methyl"/>
    <property type="match status" value="1"/>
</dbReference>
<evidence type="ECO:0000256" key="5">
    <source>
        <dbReference type="ARBA" id="ARBA00022519"/>
    </source>
</evidence>
<dbReference type="NCBIfam" id="TIGR02532">
    <property type="entry name" value="IV_pilin_GFxxxE"/>
    <property type="match status" value="1"/>
</dbReference>
<dbReference type="GO" id="GO:0015627">
    <property type="term" value="C:type II protein secretion system complex"/>
    <property type="evidence" value="ECO:0007669"/>
    <property type="project" value="InterPro"/>
</dbReference>
<keyword evidence="14" id="KW-1185">Reference proteome</keyword>
<keyword evidence="5" id="KW-0997">Cell inner membrane</keyword>
<protein>
    <recommendedName>
        <fullName evidence="2">Type II secretion system protein H</fullName>
    </recommendedName>
    <alternativeName>
        <fullName evidence="10">General secretion pathway protein H</fullName>
    </alternativeName>
</protein>
<dbReference type="Proteomes" id="UP000663722">
    <property type="component" value="Chromosome"/>
</dbReference>
<evidence type="ECO:0000256" key="10">
    <source>
        <dbReference type="ARBA" id="ARBA00030775"/>
    </source>
</evidence>
<keyword evidence="6 11" id="KW-0812">Transmembrane</keyword>
<comment type="similarity">
    <text evidence="9">Belongs to the GSP H family.</text>
</comment>
<name>A0A975GKF8_9BACT</name>
<dbReference type="Pfam" id="PF12019">
    <property type="entry name" value="GspH"/>
    <property type="match status" value="1"/>
</dbReference>
<evidence type="ECO:0000256" key="9">
    <source>
        <dbReference type="ARBA" id="ARBA00025772"/>
    </source>
</evidence>
<dbReference type="GO" id="GO:0005886">
    <property type="term" value="C:plasma membrane"/>
    <property type="evidence" value="ECO:0007669"/>
    <property type="project" value="UniProtKB-SubCell"/>
</dbReference>
<evidence type="ECO:0000256" key="8">
    <source>
        <dbReference type="ARBA" id="ARBA00023136"/>
    </source>
</evidence>
<keyword evidence="8 11" id="KW-0472">Membrane</keyword>
<evidence type="ECO:0000256" key="3">
    <source>
        <dbReference type="ARBA" id="ARBA00022475"/>
    </source>
</evidence>
<evidence type="ECO:0000256" key="1">
    <source>
        <dbReference type="ARBA" id="ARBA00004377"/>
    </source>
</evidence>
<keyword evidence="3" id="KW-1003">Cell membrane</keyword>
<sequence length="173" mass="18958">MRYFFKKQGFTFLELLVVLVIISLMSALVAPRLGGALSRMNSKTAAKKIAASLRYARSQAVSRKMPHIAVFDFDKNRIVIGNWKPETPGTGNWELGTGNRELEAGKIYDLPEGVKLESAIGGEVVSGLFQINFYPVGSSSGGGVIISDEQERLYKITVDFITGTVQLNAEQKN</sequence>
<reference evidence="13" key="1">
    <citation type="journal article" date="2021" name="Microb. Physiol.">
        <title>Proteogenomic Insights into the Physiology of Marine, Sulfate-Reducing, Filamentous Desulfonema limicola and Desulfonema magnum.</title>
        <authorList>
            <person name="Schnaars V."/>
            <person name="Wohlbrand L."/>
            <person name="Scheve S."/>
            <person name="Hinrichs C."/>
            <person name="Reinhardt R."/>
            <person name="Rabus R."/>
        </authorList>
    </citation>
    <scope>NUCLEOTIDE SEQUENCE</scope>
    <source>
        <strain evidence="13">4be13</strain>
    </source>
</reference>
<keyword evidence="4" id="KW-0488">Methylation</keyword>
<evidence type="ECO:0000256" key="2">
    <source>
        <dbReference type="ARBA" id="ARBA00021549"/>
    </source>
</evidence>
<dbReference type="AlphaFoldDB" id="A0A975GKF8"/>
<keyword evidence="7 11" id="KW-1133">Transmembrane helix</keyword>
<evidence type="ECO:0000256" key="6">
    <source>
        <dbReference type="ARBA" id="ARBA00022692"/>
    </source>
</evidence>
<dbReference type="InterPro" id="IPR045584">
    <property type="entry name" value="Pilin-like"/>
</dbReference>
<gene>
    <name evidence="13" type="ORF">dnm_007030</name>
</gene>
<organism evidence="13 14">
    <name type="scientific">Desulfonema magnum</name>
    <dbReference type="NCBI Taxonomy" id="45655"/>
    <lineage>
        <taxon>Bacteria</taxon>
        <taxon>Pseudomonadati</taxon>
        <taxon>Thermodesulfobacteriota</taxon>
        <taxon>Desulfobacteria</taxon>
        <taxon>Desulfobacterales</taxon>
        <taxon>Desulfococcaceae</taxon>
        <taxon>Desulfonema</taxon>
    </lineage>
</organism>
<dbReference type="InterPro" id="IPR022346">
    <property type="entry name" value="T2SS_GspH"/>
</dbReference>
<dbReference type="EMBL" id="CP061800">
    <property type="protein sequence ID" value="QTA84704.1"/>
    <property type="molecule type" value="Genomic_DNA"/>
</dbReference>
<dbReference type="Gene3D" id="3.30.700.10">
    <property type="entry name" value="Glycoprotein, Type 4 Pilin"/>
    <property type="match status" value="1"/>
</dbReference>
<dbReference type="InterPro" id="IPR012902">
    <property type="entry name" value="N_methyl_site"/>
</dbReference>
<proteinExistence type="inferred from homology"/>
<evidence type="ECO:0000256" key="11">
    <source>
        <dbReference type="SAM" id="Phobius"/>
    </source>
</evidence>
<accession>A0A975GKF8</accession>
<dbReference type="SUPFAM" id="SSF54523">
    <property type="entry name" value="Pili subunits"/>
    <property type="match status" value="1"/>
</dbReference>
<feature type="domain" description="General secretion pathway GspH" evidence="12">
    <location>
        <begin position="45"/>
        <end position="159"/>
    </location>
</feature>
<dbReference type="KEGG" id="dmm:dnm_007030"/>
<evidence type="ECO:0000256" key="4">
    <source>
        <dbReference type="ARBA" id="ARBA00022481"/>
    </source>
</evidence>
<dbReference type="RefSeq" id="WP_207683566.1">
    <property type="nucleotide sequence ID" value="NZ_CP061800.1"/>
</dbReference>
<evidence type="ECO:0000313" key="13">
    <source>
        <dbReference type="EMBL" id="QTA84704.1"/>
    </source>
</evidence>
<comment type="subcellular location">
    <subcellularLocation>
        <location evidence="1">Cell inner membrane</location>
        <topology evidence="1">Single-pass membrane protein</topology>
    </subcellularLocation>
</comment>
<evidence type="ECO:0000256" key="7">
    <source>
        <dbReference type="ARBA" id="ARBA00022989"/>
    </source>
</evidence>
<evidence type="ECO:0000259" key="12">
    <source>
        <dbReference type="Pfam" id="PF12019"/>
    </source>
</evidence>
<evidence type="ECO:0000313" key="14">
    <source>
        <dbReference type="Proteomes" id="UP000663722"/>
    </source>
</evidence>